<gene>
    <name evidence="2" type="ORF">G9Q97_10620</name>
</gene>
<accession>A0ABX0H8Q4</accession>
<keyword evidence="1" id="KW-0732">Signal</keyword>
<dbReference type="RefSeq" id="WP_166146649.1">
    <property type="nucleotide sequence ID" value="NZ_JAANYN010000004.1"/>
</dbReference>
<comment type="caution">
    <text evidence="2">The sequence shown here is derived from an EMBL/GenBank/DDBJ whole genome shotgun (WGS) entry which is preliminary data.</text>
</comment>
<proteinExistence type="predicted"/>
<keyword evidence="3" id="KW-1185">Reference proteome</keyword>
<evidence type="ECO:0000313" key="2">
    <source>
        <dbReference type="EMBL" id="NHE57263.1"/>
    </source>
</evidence>
<reference evidence="2 3" key="1">
    <citation type="submission" date="2020-03" db="EMBL/GenBank/DDBJ databases">
        <title>Cyclobacterium plantarum sp. nov., a marine bacterium isolated from a coastal-marine wetland.</title>
        <authorList>
            <person name="Sanchez-Porro C."/>
            <person name="Ventosa A."/>
            <person name="Amoozegar M."/>
        </authorList>
    </citation>
    <scope>NUCLEOTIDE SEQUENCE [LARGE SCALE GENOMIC DNA]</scope>
    <source>
        <strain evidence="2 3">GBPx2</strain>
    </source>
</reference>
<feature type="signal peptide" evidence="1">
    <location>
        <begin position="1"/>
        <end position="18"/>
    </location>
</feature>
<evidence type="ECO:0000256" key="1">
    <source>
        <dbReference type="SAM" id="SignalP"/>
    </source>
</evidence>
<dbReference type="EMBL" id="JAANYN010000004">
    <property type="protein sequence ID" value="NHE57263.1"/>
    <property type="molecule type" value="Genomic_DNA"/>
</dbReference>
<evidence type="ECO:0000313" key="3">
    <source>
        <dbReference type="Proteomes" id="UP000649799"/>
    </source>
</evidence>
<name>A0ABX0H8Q4_9BACT</name>
<protein>
    <submittedName>
        <fullName evidence="2">Uncharacterized protein</fullName>
    </submittedName>
</protein>
<organism evidence="2 3">
    <name type="scientific">Cyclobacterium plantarum</name>
    <dbReference type="NCBI Taxonomy" id="2716263"/>
    <lineage>
        <taxon>Bacteria</taxon>
        <taxon>Pseudomonadati</taxon>
        <taxon>Bacteroidota</taxon>
        <taxon>Cytophagia</taxon>
        <taxon>Cytophagales</taxon>
        <taxon>Cyclobacteriaceae</taxon>
        <taxon>Cyclobacterium</taxon>
    </lineage>
</organism>
<sequence>MMKGWALCLLICPFLACTSLKPIQLFSEEALKGLQQFYELDYSFTKSCLDDCRFTKISQYEIERSINCSCSEYERADTLVRDLYHALTDYYDGLHRLSSGELIRYQLDGTAAVLEGANWNQLEPEQLNAYQKLSEIGLNAVAGKYRRNKVTQYMHEADPHIMLISEKLLFILKENLLGMLEIQEESWYMYYKTQVIDPGLNSMEKEVVTEKYYQLLDQGTRIREKTLVLIRILETLSSQHRALSGMKLNGDFFEDGVRSMTNRLNDLHYALEQLKQ</sequence>
<dbReference type="Proteomes" id="UP000649799">
    <property type="component" value="Unassembled WGS sequence"/>
</dbReference>
<feature type="chain" id="PRO_5046010478" evidence="1">
    <location>
        <begin position="19"/>
        <end position="276"/>
    </location>
</feature>